<name>A0ACB8BP65_9AGAM</name>
<evidence type="ECO:0000313" key="2">
    <source>
        <dbReference type="Proteomes" id="UP000790709"/>
    </source>
</evidence>
<dbReference type="EMBL" id="MU266366">
    <property type="protein sequence ID" value="KAH7927429.1"/>
    <property type="molecule type" value="Genomic_DNA"/>
</dbReference>
<organism evidence="1 2">
    <name type="scientific">Leucogyrophana mollusca</name>
    <dbReference type="NCBI Taxonomy" id="85980"/>
    <lineage>
        <taxon>Eukaryota</taxon>
        <taxon>Fungi</taxon>
        <taxon>Dikarya</taxon>
        <taxon>Basidiomycota</taxon>
        <taxon>Agaricomycotina</taxon>
        <taxon>Agaricomycetes</taxon>
        <taxon>Agaricomycetidae</taxon>
        <taxon>Boletales</taxon>
        <taxon>Boletales incertae sedis</taxon>
        <taxon>Leucogyrophana</taxon>
    </lineage>
</organism>
<sequence>MHPLFGSVLVTLWLRARPWVMTLQYHADAMLLASPMLTLDPVPGLDGLPSLLALDSAEIADMFFETCGYHFEPESEVYAPLPLPSLAPRASSDFFGTNATTLVAADHQQLPIVRWEWVMGIISVLTPPPNSVLSTLSKYIYTHASARDLIPFALCILLPCILFLLAISNRFRFAGSAEASAGTPNVSIESPMELLYTMDAECATNVTPKSEGAHVSSKHATAGRYPVPPPALVTAKSHSQPRPSVPASESDGFWDTAVDLNLERSPSVDLMETTRTPSTSRAALESEFLEAQLHTPHPRTSRSKSFSFRERDPGSPSLSSNRANHAPPPKYIKYIPPHRRRAGEIVYTTPSPGSKGVYEAEWVKRLGDRHMERSNSRDKSDAESSTVVDSSGEVSEDEDDLDEGRPVLEVERETSKSPNHQEKVQSQPYADRDADEPGCGQGRDAT</sequence>
<accession>A0ACB8BP65</accession>
<protein>
    <submittedName>
        <fullName evidence="1">Uncharacterized protein</fullName>
    </submittedName>
</protein>
<evidence type="ECO:0000313" key="1">
    <source>
        <dbReference type="EMBL" id="KAH7927429.1"/>
    </source>
</evidence>
<comment type="caution">
    <text evidence="1">The sequence shown here is derived from an EMBL/GenBank/DDBJ whole genome shotgun (WGS) entry which is preliminary data.</text>
</comment>
<reference evidence="1" key="1">
    <citation type="journal article" date="2021" name="New Phytol.">
        <title>Evolutionary innovations through gain and loss of genes in the ectomycorrhizal Boletales.</title>
        <authorList>
            <person name="Wu G."/>
            <person name="Miyauchi S."/>
            <person name="Morin E."/>
            <person name="Kuo A."/>
            <person name="Drula E."/>
            <person name="Varga T."/>
            <person name="Kohler A."/>
            <person name="Feng B."/>
            <person name="Cao Y."/>
            <person name="Lipzen A."/>
            <person name="Daum C."/>
            <person name="Hundley H."/>
            <person name="Pangilinan J."/>
            <person name="Johnson J."/>
            <person name="Barry K."/>
            <person name="LaButti K."/>
            <person name="Ng V."/>
            <person name="Ahrendt S."/>
            <person name="Min B."/>
            <person name="Choi I.G."/>
            <person name="Park H."/>
            <person name="Plett J.M."/>
            <person name="Magnuson J."/>
            <person name="Spatafora J.W."/>
            <person name="Nagy L.G."/>
            <person name="Henrissat B."/>
            <person name="Grigoriev I.V."/>
            <person name="Yang Z.L."/>
            <person name="Xu J."/>
            <person name="Martin F.M."/>
        </authorList>
    </citation>
    <scope>NUCLEOTIDE SEQUENCE</scope>
    <source>
        <strain evidence="1">KUC20120723A-06</strain>
    </source>
</reference>
<gene>
    <name evidence="1" type="ORF">BV22DRAFT_1193587</name>
</gene>
<dbReference type="Proteomes" id="UP000790709">
    <property type="component" value="Unassembled WGS sequence"/>
</dbReference>
<proteinExistence type="predicted"/>
<keyword evidence="2" id="KW-1185">Reference proteome</keyword>